<dbReference type="GO" id="GO:0009103">
    <property type="term" value="P:lipopolysaccharide biosynthetic process"/>
    <property type="evidence" value="ECO:0007669"/>
    <property type="project" value="TreeGrafter"/>
</dbReference>
<feature type="transmembrane region" description="Helical" evidence="1">
    <location>
        <begin position="37"/>
        <end position="57"/>
    </location>
</feature>
<dbReference type="PANTHER" id="PTHR23028">
    <property type="entry name" value="ACETYLTRANSFERASE"/>
    <property type="match status" value="1"/>
</dbReference>
<dbReference type="Proteomes" id="UP000030853">
    <property type="component" value="Unassembled WGS sequence"/>
</dbReference>
<feature type="transmembrane region" description="Helical" evidence="1">
    <location>
        <begin position="225"/>
        <end position="241"/>
    </location>
</feature>
<organism evidence="4 5">
    <name type="scientific">Pantoea rodasii</name>
    <dbReference type="NCBI Taxonomy" id="1076549"/>
    <lineage>
        <taxon>Bacteria</taxon>
        <taxon>Pseudomonadati</taxon>
        <taxon>Pseudomonadota</taxon>
        <taxon>Gammaproteobacteria</taxon>
        <taxon>Enterobacterales</taxon>
        <taxon>Erwiniaceae</taxon>
        <taxon>Pantoea</taxon>
    </lineage>
</organism>
<comment type="caution">
    <text evidence="4">The sequence shown here is derived from an EMBL/GenBank/DDBJ whole genome shotgun (WGS) entry which is preliminary data.</text>
</comment>
<dbReference type="GO" id="GO:0016747">
    <property type="term" value="F:acyltransferase activity, transferring groups other than amino-acyl groups"/>
    <property type="evidence" value="ECO:0007669"/>
    <property type="project" value="InterPro"/>
</dbReference>
<keyword evidence="4" id="KW-0012">Acyltransferase</keyword>
<feature type="transmembrane region" description="Helical" evidence="1">
    <location>
        <begin position="138"/>
        <end position="161"/>
    </location>
</feature>
<keyword evidence="1" id="KW-0472">Membrane</keyword>
<dbReference type="Pfam" id="PF01757">
    <property type="entry name" value="Acyl_transf_3"/>
    <property type="match status" value="1"/>
</dbReference>
<reference evidence="4 5" key="1">
    <citation type="submission" date="2014-11" db="EMBL/GenBank/DDBJ databases">
        <title>Genome sequencing of Pantoea rodasii ND03.</title>
        <authorList>
            <person name="Muhamad Yunos N.Y."/>
            <person name="Chan K.-G."/>
        </authorList>
    </citation>
    <scope>NUCLEOTIDE SEQUENCE [LARGE SCALE GENOMIC DNA]</scope>
    <source>
        <strain evidence="4 5">ND03</strain>
    </source>
</reference>
<proteinExistence type="predicted"/>
<dbReference type="Pfam" id="PF19040">
    <property type="entry name" value="SGNH"/>
    <property type="match status" value="1"/>
</dbReference>
<dbReference type="GO" id="GO:0016020">
    <property type="term" value="C:membrane"/>
    <property type="evidence" value="ECO:0007669"/>
    <property type="project" value="TreeGrafter"/>
</dbReference>
<feature type="transmembrane region" description="Helical" evidence="1">
    <location>
        <begin position="309"/>
        <end position="332"/>
    </location>
</feature>
<feature type="transmembrane region" description="Helical" evidence="1">
    <location>
        <begin position="78"/>
        <end position="97"/>
    </location>
</feature>
<keyword evidence="1" id="KW-1133">Transmembrane helix</keyword>
<feature type="domain" description="SGNH" evidence="3">
    <location>
        <begin position="405"/>
        <end position="641"/>
    </location>
</feature>
<evidence type="ECO:0000259" key="3">
    <source>
        <dbReference type="Pfam" id="PF19040"/>
    </source>
</evidence>
<keyword evidence="4" id="KW-0808">Transferase</keyword>
<dbReference type="InterPro" id="IPR002656">
    <property type="entry name" value="Acyl_transf_3_dom"/>
</dbReference>
<feature type="transmembrane region" description="Helical" evidence="1">
    <location>
        <begin position="344"/>
        <end position="364"/>
    </location>
</feature>
<dbReference type="AlphaFoldDB" id="A0A0B1RBL1"/>
<gene>
    <name evidence="4" type="ORF">QU24_08180</name>
</gene>
<dbReference type="InterPro" id="IPR043968">
    <property type="entry name" value="SGNH"/>
</dbReference>
<dbReference type="EMBL" id="JTJJ01000030">
    <property type="protein sequence ID" value="KHJ68490.1"/>
    <property type="molecule type" value="Genomic_DNA"/>
</dbReference>
<evidence type="ECO:0000259" key="2">
    <source>
        <dbReference type="Pfam" id="PF01757"/>
    </source>
</evidence>
<sequence>MTANTPHRYRVDIDGLRAVAIILVVLFHSGVTALKGGFIGVDLFFVISGFLIGGIISKEISEGRFSFYQFYLRRIRRIAPALFFMMAILLLLGFMLLSPLEFSQLAKYSVAVFISVPNMLLIKSGDYFSTDSDLNPLLMTWSLGIEEQFYIVLPFILLLAVRLKQPMSRVVLMLSLVSLVACIWVTAFASTHAFYLLPTRAWELGAGVLLALWKPQPVTGRAGNLLNLLGWLLIIAASVMINSDDQFPGWVAAIPVLAGCLMIGAHSELNQLLLENPLMRFIGKVSYSWYLWHWPLLSLARICSDNPLTVWQGLLISTLALGIAWLSCRFIEQPFRQARTGTRWVIPSYCASSVIAAGAMVLLWQTGGMKSRVSELVVNADSWKISAQRNPCLLSYGANLPSRLTECQPKSDRPGIALIGDSHAAALRDSVSRYALRQDKPLYQLTKASCPFLIGATRVVNQVPDHAQQCINFNQAVLKMVMSDKIDEVVISAYWASGMSLLPGAGFRETGHPEKSNLEALQAGMDRVIAQLKQAGKKITVIEDAPSVDVDPLRYSNNRNMPIRRELSAWLGKWEAPPLLSERTRLFQFPEEAVEKLLQAYKEEGVRVLSLRENLCNEQGCMITSGGLPLYYDNNHLSPAGGDIALGKNW</sequence>
<protein>
    <submittedName>
        <fullName evidence="4">Acyltransferase</fullName>
    </submittedName>
</protein>
<evidence type="ECO:0000313" key="5">
    <source>
        <dbReference type="Proteomes" id="UP000030853"/>
    </source>
</evidence>
<name>A0A0B1RBL1_9GAMM</name>
<feature type="transmembrane region" description="Helical" evidence="1">
    <location>
        <begin position="12"/>
        <end position="31"/>
    </location>
</feature>
<dbReference type="PANTHER" id="PTHR23028:SF53">
    <property type="entry name" value="ACYL_TRANSF_3 DOMAIN-CONTAINING PROTEIN"/>
    <property type="match status" value="1"/>
</dbReference>
<evidence type="ECO:0000313" key="4">
    <source>
        <dbReference type="EMBL" id="KHJ68490.1"/>
    </source>
</evidence>
<dbReference type="RefSeq" id="WP_039329993.1">
    <property type="nucleotide sequence ID" value="NZ_JTJJ01000030.1"/>
</dbReference>
<evidence type="ECO:0000256" key="1">
    <source>
        <dbReference type="SAM" id="Phobius"/>
    </source>
</evidence>
<feature type="transmembrane region" description="Helical" evidence="1">
    <location>
        <begin position="247"/>
        <end position="266"/>
    </location>
</feature>
<keyword evidence="1" id="KW-0812">Transmembrane</keyword>
<feature type="transmembrane region" description="Helical" evidence="1">
    <location>
        <begin position="170"/>
        <end position="189"/>
    </location>
</feature>
<dbReference type="InterPro" id="IPR050879">
    <property type="entry name" value="Acyltransferase_3"/>
</dbReference>
<feature type="domain" description="Acyltransferase 3" evidence="2">
    <location>
        <begin position="12"/>
        <end position="326"/>
    </location>
</feature>
<accession>A0A0B1RBL1</accession>